<accession>A0A158L0K2</accession>
<keyword evidence="2" id="KW-1185">Reference proteome</keyword>
<name>A0A158L0K2_9BURK</name>
<dbReference type="EMBL" id="FCOM02000080">
    <property type="protein sequence ID" value="SAL86897.1"/>
    <property type="molecule type" value="Genomic_DNA"/>
</dbReference>
<reference evidence="1" key="1">
    <citation type="submission" date="2016-01" db="EMBL/GenBank/DDBJ databases">
        <authorList>
            <person name="Peeters C."/>
        </authorList>
    </citation>
    <scope>NUCLEOTIDE SEQUENCE [LARGE SCALE GENOMIC DNA]</scope>
    <source>
        <strain evidence="1">LMG 29317</strain>
    </source>
</reference>
<dbReference type="AlphaFoldDB" id="A0A158L0K2"/>
<comment type="caution">
    <text evidence="1">The sequence shown here is derived from an EMBL/GenBank/DDBJ whole genome shotgun (WGS) entry which is preliminary data.</text>
</comment>
<gene>
    <name evidence="1" type="ORF">AWB74_07890</name>
</gene>
<proteinExistence type="predicted"/>
<dbReference type="Proteomes" id="UP000055019">
    <property type="component" value="Unassembled WGS sequence"/>
</dbReference>
<evidence type="ECO:0000313" key="1">
    <source>
        <dbReference type="EMBL" id="SAL86897.1"/>
    </source>
</evidence>
<evidence type="ECO:0000313" key="2">
    <source>
        <dbReference type="Proteomes" id="UP000055019"/>
    </source>
</evidence>
<organism evidence="1 2">
    <name type="scientific">Caballeronia arvi</name>
    <dbReference type="NCBI Taxonomy" id="1777135"/>
    <lineage>
        <taxon>Bacteria</taxon>
        <taxon>Pseudomonadati</taxon>
        <taxon>Pseudomonadota</taxon>
        <taxon>Betaproteobacteria</taxon>
        <taxon>Burkholderiales</taxon>
        <taxon>Burkholderiaceae</taxon>
        <taxon>Caballeronia</taxon>
    </lineage>
</organism>
<sequence>MTSMNGPSNHQEADQNWDWPLTDARRMNGGEKFCDRPKAMRRSASVTESKYSGQYSFYNRACSEFRWSAFITPGGIRQ</sequence>
<protein>
    <submittedName>
        <fullName evidence="1">Uncharacterized protein</fullName>
    </submittedName>
</protein>